<sequence length="339" mass="38991">MDTVTQALLGGAVGYMVAGKKSPRKAVLWGAAIAVLPDLDIFIPHETDLASMTLHRSWTHSWFVQTAIAPLLALLLHRFDRDKTFSYLNWFLLVWLALITHSALDALTVYGTQLFWPLMPNPVSGGSVFIIDPAYSVPLLIGFMAILIAPDNVISKKLMRYTFAFSCLYLSWGLIAQKWVEHEAETAFTQQDIQVDQMQVSATAFNTLLWRVIAVNDEHYYEGFHSILEGNQPIIFKTYHRGAELIDKTEHFPAYKRINWFTNSLFKLELQGNHVIASDLRMGMEPSYFFRFQIAEKDQQRFIAIIPNRFPSQNHRREGVRWVWQRICNPAIEFNPQPN</sequence>
<feature type="transmembrane region" description="Helical" evidence="1">
    <location>
        <begin position="57"/>
        <end position="76"/>
    </location>
</feature>
<dbReference type="STRING" id="45496.SAMN04488079_1213"/>
<dbReference type="PANTHER" id="PTHR40031">
    <property type="entry name" value="HYPOTHETICAL MEMBRANE SPANNING PROTEIN"/>
    <property type="match status" value="1"/>
</dbReference>
<dbReference type="InterPro" id="IPR053170">
    <property type="entry name" value="Transcription_regulator"/>
</dbReference>
<dbReference type="RefSeq" id="WP_091715840.1">
    <property type="nucleotide sequence ID" value="NZ_FOSH01000021.1"/>
</dbReference>
<name>A0A1I4BT97_9GAMM</name>
<dbReference type="OrthoDB" id="9781927at2"/>
<proteinExistence type="predicted"/>
<dbReference type="EMBL" id="FOSH01000021">
    <property type="protein sequence ID" value="SFK71620.1"/>
    <property type="molecule type" value="Genomic_DNA"/>
</dbReference>
<keyword evidence="1" id="KW-0472">Membrane</keyword>
<protein>
    <submittedName>
        <fullName evidence="2">Inner membrane protein</fullName>
    </submittedName>
</protein>
<dbReference type="Pfam" id="PF04307">
    <property type="entry name" value="YdjM"/>
    <property type="match status" value="1"/>
</dbReference>
<feature type="transmembrane region" description="Helical" evidence="1">
    <location>
        <begin position="26"/>
        <end position="45"/>
    </location>
</feature>
<keyword evidence="1" id="KW-1133">Transmembrane helix</keyword>
<dbReference type="AlphaFoldDB" id="A0A1I4BT97"/>
<evidence type="ECO:0000313" key="2">
    <source>
        <dbReference type="EMBL" id="SFK71620.1"/>
    </source>
</evidence>
<reference evidence="3" key="1">
    <citation type="submission" date="2016-10" db="EMBL/GenBank/DDBJ databases">
        <authorList>
            <person name="Varghese N."/>
            <person name="Submissions S."/>
        </authorList>
    </citation>
    <scope>NUCLEOTIDE SEQUENCE [LARGE SCALE GENOMIC DNA]</scope>
    <source>
        <strain evidence="3">DSM 11578</strain>
    </source>
</reference>
<feature type="transmembrane region" description="Helical" evidence="1">
    <location>
        <begin position="88"/>
        <end position="110"/>
    </location>
</feature>
<evidence type="ECO:0000313" key="3">
    <source>
        <dbReference type="Proteomes" id="UP000198924"/>
    </source>
</evidence>
<dbReference type="InterPro" id="IPR007404">
    <property type="entry name" value="YdjM-like"/>
</dbReference>
<feature type="transmembrane region" description="Helical" evidence="1">
    <location>
        <begin position="130"/>
        <end position="149"/>
    </location>
</feature>
<organism evidence="2 3">
    <name type="scientific">Methylophaga sulfidovorans</name>
    <dbReference type="NCBI Taxonomy" id="45496"/>
    <lineage>
        <taxon>Bacteria</taxon>
        <taxon>Pseudomonadati</taxon>
        <taxon>Pseudomonadota</taxon>
        <taxon>Gammaproteobacteria</taxon>
        <taxon>Thiotrichales</taxon>
        <taxon>Piscirickettsiaceae</taxon>
        <taxon>Methylophaga</taxon>
    </lineage>
</organism>
<dbReference type="PANTHER" id="PTHR40031:SF1">
    <property type="entry name" value="MEMBRANE-BOUND METAL-DEPENDENT HYDROLASE"/>
    <property type="match status" value="1"/>
</dbReference>
<accession>A0A1I4BT97</accession>
<dbReference type="Proteomes" id="UP000198924">
    <property type="component" value="Unassembled WGS sequence"/>
</dbReference>
<gene>
    <name evidence="2" type="ORF">SAMN04488079_1213</name>
</gene>
<keyword evidence="3" id="KW-1185">Reference proteome</keyword>
<evidence type="ECO:0000256" key="1">
    <source>
        <dbReference type="SAM" id="Phobius"/>
    </source>
</evidence>
<keyword evidence="1" id="KW-0812">Transmembrane</keyword>